<comment type="caution">
    <text evidence="8">The sequence shown here is derived from an EMBL/GenBank/DDBJ whole genome shotgun (WGS) entry which is preliminary data.</text>
</comment>
<dbReference type="Proteomes" id="UP000261905">
    <property type="component" value="Unassembled WGS sequence"/>
</dbReference>
<sequence>MRISNGTDRAASRYGGAPPLASLKEHKKLSMAEIVMRFIFITIGSVMMGVALELFLVPFDIIDGGIAGVSIMLSALTPLPLSLYLFVINVPFLILGYKQLGKTFAISTLYGITVMSLTTAMLHHVEAFPDDKLLAVLFGGMILGAGVGLVIRYGGALDGIEIVSILISKKLRMAVGQVIMVFNVVIFLVAGFVFEWSSAMYSMVTYYIAIKVIDIVVEGLEESKSVTIISKEYEEISQSIVDRLGRSTTLLQATGGYSGEDTKVIYCVVSRLELAKLKGIVQSVDANAFIAVEHVSDVMGGNFSKNSIH</sequence>
<evidence type="ECO:0000256" key="1">
    <source>
        <dbReference type="ARBA" id="ARBA00004651"/>
    </source>
</evidence>
<keyword evidence="4 6" id="KW-1133">Transmembrane helix</keyword>
<organism evidence="8 9">
    <name type="scientific">Paenibacillus paeoniae</name>
    <dbReference type="NCBI Taxonomy" id="2292705"/>
    <lineage>
        <taxon>Bacteria</taxon>
        <taxon>Bacillati</taxon>
        <taxon>Bacillota</taxon>
        <taxon>Bacilli</taxon>
        <taxon>Bacillales</taxon>
        <taxon>Paenibacillaceae</taxon>
        <taxon>Paenibacillus</taxon>
    </lineage>
</organism>
<dbReference type="PANTHER" id="PTHR33545">
    <property type="entry name" value="UPF0750 MEMBRANE PROTEIN YITT-RELATED"/>
    <property type="match status" value="1"/>
</dbReference>
<name>A0A371P7S9_9BACL</name>
<feature type="transmembrane region" description="Helical" evidence="6">
    <location>
        <begin position="104"/>
        <end position="122"/>
    </location>
</feature>
<evidence type="ECO:0000259" key="7">
    <source>
        <dbReference type="Pfam" id="PF10035"/>
    </source>
</evidence>
<evidence type="ECO:0000313" key="8">
    <source>
        <dbReference type="EMBL" id="REK71578.1"/>
    </source>
</evidence>
<dbReference type="EMBL" id="QUBQ01000005">
    <property type="protein sequence ID" value="REK71578.1"/>
    <property type="molecule type" value="Genomic_DNA"/>
</dbReference>
<feature type="transmembrane region" description="Helical" evidence="6">
    <location>
        <begin position="134"/>
        <end position="153"/>
    </location>
</feature>
<gene>
    <name evidence="8" type="ORF">DX130_21540</name>
</gene>
<dbReference type="GO" id="GO:0005886">
    <property type="term" value="C:plasma membrane"/>
    <property type="evidence" value="ECO:0007669"/>
    <property type="project" value="UniProtKB-SubCell"/>
</dbReference>
<dbReference type="Pfam" id="PF10035">
    <property type="entry name" value="DUF2179"/>
    <property type="match status" value="1"/>
</dbReference>
<dbReference type="Gene3D" id="3.30.70.120">
    <property type="match status" value="1"/>
</dbReference>
<evidence type="ECO:0000256" key="4">
    <source>
        <dbReference type="ARBA" id="ARBA00022989"/>
    </source>
</evidence>
<dbReference type="AlphaFoldDB" id="A0A371P7S9"/>
<dbReference type="OrthoDB" id="265478at2"/>
<reference evidence="8 9" key="1">
    <citation type="submission" date="2018-08" db="EMBL/GenBank/DDBJ databases">
        <title>Paenibacillus sp. M4BSY-1, whole genome shotgun sequence.</title>
        <authorList>
            <person name="Tuo L."/>
        </authorList>
    </citation>
    <scope>NUCLEOTIDE SEQUENCE [LARGE SCALE GENOMIC DNA]</scope>
    <source>
        <strain evidence="8 9">M4BSY-1</strain>
    </source>
</reference>
<protein>
    <submittedName>
        <fullName evidence="8">YitT family protein</fullName>
    </submittedName>
</protein>
<dbReference type="Pfam" id="PF02588">
    <property type="entry name" value="YitT_membrane"/>
    <property type="match status" value="1"/>
</dbReference>
<evidence type="ECO:0000256" key="6">
    <source>
        <dbReference type="SAM" id="Phobius"/>
    </source>
</evidence>
<dbReference type="InterPro" id="IPR051461">
    <property type="entry name" value="UPF0750_membrane"/>
</dbReference>
<dbReference type="CDD" id="cd16380">
    <property type="entry name" value="YitT_C"/>
    <property type="match status" value="1"/>
</dbReference>
<dbReference type="InterPro" id="IPR019264">
    <property type="entry name" value="DUF2179"/>
</dbReference>
<dbReference type="PIRSF" id="PIRSF006483">
    <property type="entry name" value="Membrane_protein_YitT"/>
    <property type="match status" value="1"/>
</dbReference>
<proteinExistence type="predicted"/>
<keyword evidence="3 6" id="KW-0812">Transmembrane</keyword>
<evidence type="ECO:0000256" key="3">
    <source>
        <dbReference type="ARBA" id="ARBA00022692"/>
    </source>
</evidence>
<keyword evidence="9" id="KW-1185">Reference proteome</keyword>
<accession>A0A371P7S9</accession>
<evidence type="ECO:0000256" key="5">
    <source>
        <dbReference type="ARBA" id="ARBA00023136"/>
    </source>
</evidence>
<dbReference type="PANTHER" id="PTHR33545:SF3">
    <property type="entry name" value="UPF0750 MEMBRANE PROTEIN YQFU"/>
    <property type="match status" value="1"/>
</dbReference>
<evidence type="ECO:0000256" key="2">
    <source>
        <dbReference type="ARBA" id="ARBA00022475"/>
    </source>
</evidence>
<feature type="domain" description="DUF2179" evidence="7">
    <location>
        <begin position="246"/>
        <end position="300"/>
    </location>
</feature>
<comment type="subcellular location">
    <subcellularLocation>
        <location evidence="1">Cell membrane</location>
        <topology evidence="1">Multi-pass membrane protein</topology>
    </subcellularLocation>
</comment>
<keyword evidence="2" id="KW-1003">Cell membrane</keyword>
<feature type="transmembrane region" description="Helical" evidence="6">
    <location>
        <begin position="34"/>
        <end position="59"/>
    </location>
</feature>
<dbReference type="InterPro" id="IPR015867">
    <property type="entry name" value="N-reg_PII/ATP_PRibTrfase_C"/>
</dbReference>
<dbReference type="InterPro" id="IPR003740">
    <property type="entry name" value="YitT"/>
</dbReference>
<evidence type="ECO:0000313" key="9">
    <source>
        <dbReference type="Proteomes" id="UP000261905"/>
    </source>
</evidence>
<keyword evidence="5 6" id="KW-0472">Membrane</keyword>
<feature type="transmembrane region" description="Helical" evidence="6">
    <location>
        <begin position="174"/>
        <end position="194"/>
    </location>
</feature>